<organism evidence="9 10">
    <name type="scientific">Desulfurispirillum indicum (strain ATCC BAA-1389 / DSM 22839 / S5)</name>
    <dbReference type="NCBI Taxonomy" id="653733"/>
    <lineage>
        <taxon>Bacteria</taxon>
        <taxon>Pseudomonadati</taxon>
        <taxon>Chrysiogenota</taxon>
        <taxon>Chrysiogenia</taxon>
        <taxon>Chrysiogenales</taxon>
        <taxon>Chrysiogenaceae</taxon>
        <taxon>Desulfurispirillum</taxon>
    </lineage>
</organism>
<dbReference type="PANTHER" id="PTHR30269">
    <property type="entry name" value="TRANSMEMBRANE PROTEIN YFCA"/>
    <property type="match status" value="1"/>
</dbReference>
<dbReference type="eggNOG" id="COG0730">
    <property type="taxonomic scope" value="Bacteria"/>
</dbReference>
<name>E6W6S3_DESIS</name>
<proteinExistence type="inferred from homology"/>
<keyword evidence="10" id="KW-1185">Reference proteome</keyword>
<dbReference type="InterPro" id="IPR002781">
    <property type="entry name" value="TM_pro_TauE-like"/>
</dbReference>
<dbReference type="Pfam" id="PF01925">
    <property type="entry name" value="TauE"/>
    <property type="match status" value="1"/>
</dbReference>
<comment type="subcellular location">
    <subcellularLocation>
        <location evidence="1 8">Cell membrane</location>
        <topology evidence="1 8">Multi-pass membrane protein</topology>
    </subcellularLocation>
</comment>
<feature type="transmembrane region" description="Helical" evidence="8">
    <location>
        <begin position="110"/>
        <end position="128"/>
    </location>
</feature>
<feature type="transmembrane region" description="Helical" evidence="8">
    <location>
        <begin position="232"/>
        <end position="256"/>
    </location>
</feature>
<evidence type="ECO:0000256" key="4">
    <source>
        <dbReference type="ARBA" id="ARBA00022475"/>
    </source>
</evidence>
<dbReference type="HOGENOM" id="CLU_1041015_0_0_0"/>
<dbReference type="KEGG" id="din:Selin_0317"/>
<keyword evidence="7 8" id="KW-0472">Membrane</keyword>
<accession>E6W6S3</accession>
<reference evidence="9 10" key="1">
    <citation type="submission" date="2010-12" db="EMBL/GenBank/DDBJ databases">
        <title>Complete sequence of Desulfurispirillum indicum S5.</title>
        <authorList>
            <consortium name="US DOE Joint Genome Institute"/>
            <person name="Lucas S."/>
            <person name="Copeland A."/>
            <person name="Lapidus A."/>
            <person name="Cheng J.-F."/>
            <person name="Goodwin L."/>
            <person name="Pitluck S."/>
            <person name="Chertkov O."/>
            <person name="Held B."/>
            <person name="Detter J.C."/>
            <person name="Han C."/>
            <person name="Tapia R."/>
            <person name="Land M."/>
            <person name="Hauser L."/>
            <person name="Kyrpides N."/>
            <person name="Ivanova N."/>
            <person name="Mikhailova N."/>
            <person name="Haggblom M."/>
            <person name="Rauschenbach I."/>
            <person name="Bini E."/>
            <person name="Woyke T."/>
        </authorList>
    </citation>
    <scope>NUCLEOTIDE SEQUENCE [LARGE SCALE GENOMIC DNA]</scope>
    <source>
        <strain evidence="10">ATCC BAA-1389 / DSM 22839 / S5</strain>
    </source>
</reference>
<feature type="transmembrane region" description="Helical" evidence="8">
    <location>
        <begin position="72"/>
        <end position="90"/>
    </location>
</feature>
<dbReference type="InterPro" id="IPR052017">
    <property type="entry name" value="TSUP"/>
</dbReference>
<feature type="transmembrane region" description="Helical" evidence="8">
    <location>
        <begin position="206"/>
        <end position="226"/>
    </location>
</feature>
<sequence length="257" mass="27045">MEFLIVCIAALTASLLTLFSGFGLGTLLMPVIALFFPLELAIAMTAMVHLANNIFKVGLMGRKADVSVLVRFGLPAVAAAFAGAVVLLWLGEMPSLHTYAVGGREFHISALKLVIGFLIMFFVILEISPAFSRLALDRKWLPFGGVISGFFGGLSGHQGAFRSMFLIKAGLSKEAFVATGVVLAVMVDISRLVIYGTDILARSQAVDWQLVIAASGAAFAGAYLGAKILGKITLHTVRAVVSVVLALVAAGMMTGLL</sequence>
<dbReference type="InParanoid" id="E6W6S3"/>
<keyword evidence="3" id="KW-0813">Transport</keyword>
<feature type="transmembrane region" description="Helical" evidence="8">
    <location>
        <begin position="31"/>
        <end position="51"/>
    </location>
</feature>
<evidence type="ECO:0000256" key="8">
    <source>
        <dbReference type="RuleBase" id="RU363041"/>
    </source>
</evidence>
<dbReference type="STRING" id="653733.Selin_0317"/>
<keyword evidence="5 8" id="KW-0812">Transmembrane</keyword>
<evidence type="ECO:0000313" key="9">
    <source>
        <dbReference type="EMBL" id="ADU65073.1"/>
    </source>
</evidence>
<feature type="transmembrane region" description="Helical" evidence="8">
    <location>
        <begin position="140"/>
        <end position="160"/>
    </location>
</feature>
<keyword evidence="4 8" id="KW-1003">Cell membrane</keyword>
<evidence type="ECO:0000256" key="3">
    <source>
        <dbReference type="ARBA" id="ARBA00022448"/>
    </source>
</evidence>
<evidence type="ECO:0000256" key="6">
    <source>
        <dbReference type="ARBA" id="ARBA00022989"/>
    </source>
</evidence>
<evidence type="ECO:0000256" key="2">
    <source>
        <dbReference type="ARBA" id="ARBA00009142"/>
    </source>
</evidence>
<evidence type="ECO:0000256" key="5">
    <source>
        <dbReference type="ARBA" id="ARBA00022692"/>
    </source>
</evidence>
<dbReference type="AlphaFoldDB" id="E6W6S3"/>
<dbReference type="OrthoDB" id="8480055at2"/>
<comment type="similarity">
    <text evidence="2 8">Belongs to the 4-toluene sulfonate uptake permease (TSUP) (TC 2.A.102) family.</text>
</comment>
<dbReference type="RefSeq" id="WP_013504962.1">
    <property type="nucleotide sequence ID" value="NC_014836.1"/>
</dbReference>
<dbReference type="GO" id="GO:0005886">
    <property type="term" value="C:plasma membrane"/>
    <property type="evidence" value="ECO:0007669"/>
    <property type="project" value="UniProtKB-SubCell"/>
</dbReference>
<dbReference type="Proteomes" id="UP000002572">
    <property type="component" value="Chromosome"/>
</dbReference>
<dbReference type="EMBL" id="CP002432">
    <property type="protein sequence ID" value="ADU65073.1"/>
    <property type="molecule type" value="Genomic_DNA"/>
</dbReference>
<gene>
    <name evidence="9" type="ordered locus">Selin_0317</name>
</gene>
<evidence type="ECO:0000313" key="10">
    <source>
        <dbReference type="Proteomes" id="UP000002572"/>
    </source>
</evidence>
<evidence type="ECO:0000256" key="1">
    <source>
        <dbReference type="ARBA" id="ARBA00004651"/>
    </source>
</evidence>
<dbReference type="PANTHER" id="PTHR30269:SF37">
    <property type="entry name" value="MEMBRANE TRANSPORTER PROTEIN"/>
    <property type="match status" value="1"/>
</dbReference>
<feature type="transmembrane region" description="Helical" evidence="8">
    <location>
        <begin position="175"/>
        <end position="194"/>
    </location>
</feature>
<protein>
    <recommendedName>
        <fullName evidence="8">Probable membrane transporter protein</fullName>
    </recommendedName>
</protein>
<keyword evidence="6 8" id="KW-1133">Transmembrane helix</keyword>
<evidence type="ECO:0000256" key="7">
    <source>
        <dbReference type="ARBA" id="ARBA00023136"/>
    </source>
</evidence>